<proteinExistence type="predicted"/>
<accession>A0AC11D009</accession>
<sequence>MERRPGGGTDPRGSKGGGKQSRPGARAAAAAAAAAASGGGGGGGGQRPSDPSWARGAAPPSTPAPRGGAPDPGTPRSLRGDVLEGSAQGGGGPQPEGPRARQFLARLEARPLAARAAADVAALVRRAGATLRLRPKEAIGMLYSAEIEVTDNRLPNANFVEQRPQHRRSETMGILTAPPQVTQGKARPPLKSPQASGQFSVELIRSSAGFGFTLSGGRDAGGDAPLAVRRLLKDGPAQRCGRLQAGDLVLHINGESTQGLSHVEVVDRIRRGGPRLCLVLSRPPETHPGKPEVVGRPQKEDDRIPDPGEPEMTKSRSASTSSPLQHPRPRMTPENRGSQESRPEGAADGPAVPAAERRTEDPNDQTPDSPGPWLTPSEERLSRALGVPGAEQLALEMAAGRRRH</sequence>
<protein>
    <submittedName>
        <fullName evidence="1">MAGI family member, X-linked</fullName>
    </submittedName>
</protein>
<reference evidence="1" key="1">
    <citation type="submission" date="2020-11" db="EMBL/GenBank/DDBJ databases">
        <authorList>
            <person name="Davenport K.M."/>
            <person name="Bickhart D.M."/>
            <person name="Smith T.P.L."/>
            <person name="Murdoch B.M."/>
            <person name="Rosen B.D."/>
        </authorList>
    </citation>
    <scope>NUCLEOTIDE SEQUENCE [LARGE SCALE GENOMIC DNA]</scope>
    <source>
        <strain evidence="1">OAR_USU_Benz2616</strain>
    </source>
</reference>
<gene>
    <name evidence="1" type="primary">MAGIX</name>
</gene>
<organism evidence="1">
    <name type="scientific">Ovis aries</name>
    <name type="common">Sheep</name>
    <dbReference type="NCBI Taxonomy" id="9940"/>
    <lineage>
        <taxon>Eukaryota</taxon>
        <taxon>Metazoa</taxon>
        <taxon>Chordata</taxon>
        <taxon>Craniata</taxon>
        <taxon>Vertebrata</taxon>
        <taxon>Euteleostomi</taxon>
        <taxon>Mammalia</taxon>
        <taxon>Eutheria</taxon>
        <taxon>Laurasiatheria</taxon>
        <taxon>Artiodactyla</taxon>
        <taxon>Ruminantia</taxon>
        <taxon>Pecora</taxon>
        <taxon>Bovidae</taxon>
        <taxon>Caprinae</taxon>
        <taxon>Ovis</taxon>
    </lineage>
</organism>
<name>A0AC11D009_SHEEP</name>
<evidence type="ECO:0000313" key="1">
    <source>
        <dbReference type="Ensembl" id="ENSOARP00020038057.1"/>
    </source>
</evidence>
<dbReference type="Ensembl" id="ENSOART00020063590.1">
    <property type="protein sequence ID" value="ENSOARP00020038057.1"/>
    <property type="gene ID" value="ENSOARG00020015816.2"/>
</dbReference>
<reference evidence="1" key="2">
    <citation type="submission" date="2025-08" db="UniProtKB">
        <authorList>
            <consortium name="Ensembl"/>
        </authorList>
    </citation>
    <scope>IDENTIFICATION</scope>
</reference>
<reference evidence="1" key="3">
    <citation type="submission" date="2025-09" db="UniProtKB">
        <authorList>
            <consortium name="Ensembl"/>
        </authorList>
    </citation>
    <scope>IDENTIFICATION</scope>
</reference>